<gene>
    <name evidence="2" type="ORF">CERSUDRAFT_83332</name>
</gene>
<protein>
    <submittedName>
        <fullName evidence="2">Uncharacterized protein</fullName>
    </submittedName>
</protein>
<accession>M2PMH0</accession>
<name>M2PMH0_CERS8</name>
<reference evidence="2 3" key="1">
    <citation type="journal article" date="2012" name="Proc. Natl. Acad. Sci. U.S.A.">
        <title>Comparative genomics of Ceriporiopsis subvermispora and Phanerochaete chrysosporium provide insight into selective ligninolysis.</title>
        <authorList>
            <person name="Fernandez-Fueyo E."/>
            <person name="Ruiz-Duenas F.J."/>
            <person name="Ferreira P."/>
            <person name="Floudas D."/>
            <person name="Hibbett D.S."/>
            <person name="Canessa P."/>
            <person name="Larrondo L.F."/>
            <person name="James T.Y."/>
            <person name="Seelenfreund D."/>
            <person name="Lobos S."/>
            <person name="Polanco R."/>
            <person name="Tello M."/>
            <person name="Honda Y."/>
            <person name="Watanabe T."/>
            <person name="Watanabe T."/>
            <person name="Ryu J.S."/>
            <person name="Kubicek C.P."/>
            <person name="Schmoll M."/>
            <person name="Gaskell J."/>
            <person name="Hammel K.E."/>
            <person name="St John F.J."/>
            <person name="Vanden Wymelenberg A."/>
            <person name="Sabat G."/>
            <person name="Splinter BonDurant S."/>
            <person name="Syed K."/>
            <person name="Yadav J.S."/>
            <person name="Doddapaneni H."/>
            <person name="Subramanian V."/>
            <person name="Lavin J.L."/>
            <person name="Oguiza J.A."/>
            <person name="Perez G."/>
            <person name="Pisabarro A.G."/>
            <person name="Ramirez L."/>
            <person name="Santoyo F."/>
            <person name="Master E."/>
            <person name="Coutinho P.M."/>
            <person name="Henrissat B."/>
            <person name="Lombard V."/>
            <person name="Magnuson J.K."/>
            <person name="Kuees U."/>
            <person name="Hori C."/>
            <person name="Igarashi K."/>
            <person name="Samejima M."/>
            <person name="Held B.W."/>
            <person name="Barry K.W."/>
            <person name="LaButti K.M."/>
            <person name="Lapidus A."/>
            <person name="Lindquist E.A."/>
            <person name="Lucas S.M."/>
            <person name="Riley R."/>
            <person name="Salamov A.A."/>
            <person name="Hoffmeister D."/>
            <person name="Schwenk D."/>
            <person name="Hadar Y."/>
            <person name="Yarden O."/>
            <person name="de Vries R.P."/>
            <person name="Wiebenga A."/>
            <person name="Stenlid J."/>
            <person name="Eastwood D."/>
            <person name="Grigoriev I.V."/>
            <person name="Berka R.M."/>
            <person name="Blanchette R.A."/>
            <person name="Kersten P."/>
            <person name="Martinez A.T."/>
            <person name="Vicuna R."/>
            <person name="Cullen D."/>
        </authorList>
    </citation>
    <scope>NUCLEOTIDE SEQUENCE [LARGE SCALE GENOMIC DNA]</scope>
    <source>
        <strain evidence="2 3">B</strain>
    </source>
</reference>
<dbReference type="Proteomes" id="UP000016930">
    <property type="component" value="Unassembled WGS sequence"/>
</dbReference>
<feature type="region of interest" description="Disordered" evidence="1">
    <location>
        <begin position="1"/>
        <end position="32"/>
    </location>
</feature>
<evidence type="ECO:0000313" key="3">
    <source>
        <dbReference type="Proteomes" id="UP000016930"/>
    </source>
</evidence>
<dbReference type="HOGENOM" id="CLU_131088_1_0_1"/>
<feature type="region of interest" description="Disordered" evidence="1">
    <location>
        <begin position="48"/>
        <end position="85"/>
    </location>
</feature>
<sequence length="122" mass="13598">MAVKRKFDHDHDDAPASMTKQPRLVPFPQSQSDADIDMMDTEVPEMKPLIIPPQPFHTRLPSNASFASSSTLDSPDGSPSYPTFDLYPYERQDYMDLVPTSATDDKCIGLMQPRGSGFTHHG</sequence>
<dbReference type="EMBL" id="KB445796">
    <property type="protein sequence ID" value="EMD37589.1"/>
    <property type="molecule type" value="Genomic_DNA"/>
</dbReference>
<feature type="compositionally biased region" description="Basic and acidic residues" evidence="1">
    <location>
        <begin position="1"/>
        <end position="14"/>
    </location>
</feature>
<evidence type="ECO:0000256" key="1">
    <source>
        <dbReference type="SAM" id="MobiDB-lite"/>
    </source>
</evidence>
<organism evidence="2 3">
    <name type="scientific">Ceriporiopsis subvermispora (strain B)</name>
    <name type="common">White-rot fungus</name>
    <name type="synonym">Gelatoporia subvermispora</name>
    <dbReference type="NCBI Taxonomy" id="914234"/>
    <lineage>
        <taxon>Eukaryota</taxon>
        <taxon>Fungi</taxon>
        <taxon>Dikarya</taxon>
        <taxon>Basidiomycota</taxon>
        <taxon>Agaricomycotina</taxon>
        <taxon>Agaricomycetes</taxon>
        <taxon>Polyporales</taxon>
        <taxon>Gelatoporiaceae</taxon>
        <taxon>Gelatoporia</taxon>
    </lineage>
</organism>
<keyword evidence="3" id="KW-1185">Reference proteome</keyword>
<proteinExistence type="predicted"/>
<dbReference type="OrthoDB" id="2574468at2759"/>
<dbReference type="AlphaFoldDB" id="M2PMH0"/>
<evidence type="ECO:0000313" key="2">
    <source>
        <dbReference type="EMBL" id="EMD37589.1"/>
    </source>
</evidence>
<feature type="compositionally biased region" description="Polar residues" evidence="1">
    <location>
        <begin position="60"/>
        <end position="73"/>
    </location>
</feature>